<dbReference type="AlphaFoldDB" id="A0A367M5L0"/>
<name>A0A367M5L0_PSEAI</name>
<dbReference type="Proteomes" id="UP000253594">
    <property type="component" value="Unassembled WGS sequence"/>
</dbReference>
<dbReference type="RefSeq" id="WP_031634065.1">
    <property type="nucleotide sequence ID" value="NZ_BSAZ01000023.1"/>
</dbReference>
<sequence>MGSEPTVRQRTGVVITAVHPTLGPLYWEFVSEASVGGPDYHSITTRIDRALLLDPDWRTTSTFRLHSNHMERVLRDQVTVVDDCDPDGGPWSQIDFEGELSALHSQSGQSDEEFLDWIRSAEWGDTPGPVVIERLVDHGYYYEWERSEMSDALSHRGPVDLTVVYADGHQANRPAADVVISRVAAGATVAVLLDTALGFALLSRGEVKRARLVLPGGAVIAGNVSEVLADYFELIEDGPP</sequence>
<evidence type="ECO:0000313" key="1">
    <source>
        <dbReference type="EMBL" id="RCI72805.1"/>
    </source>
</evidence>
<organism evidence="1 2">
    <name type="scientific">Pseudomonas aeruginosa</name>
    <dbReference type="NCBI Taxonomy" id="287"/>
    <lineage>
        <taxon>Bacteria</taxon>
        <taxon>Pseudomonadati</taxon>
        <taxon>Pseudomonadota</taxon>
        <taxon>Gammaproteobacteria</taxon>
        <taxon>Pseudomonadales</taxon>
        <taxon>Pseudomonadaceae</taxon>
        <taxon>Pseudomonas</taxon>
    </lineage>
</organism>
<reference evidence="1 2" key="1">
    <citation type="submission" date="2018-07" db="EMBL/GenBank/DDBJ databases">
        <title>Mechanisms of high-level aminoglycoside resistance among Gram-negative pathogens in Brazil.</title>
        <authorList>
            <person name="Ballaben A.S."/>
            <person name="Darini A.L.C."/>
            <person name="Doi Y."/>
        </authorList>
    </citation>
    <scope>NUCLEOTIDE SEQUENCE [LARGE SCALE GENOMIC DNA]</scope>
    <source>
        <strain evidence="1 2">B2-305</strain>
    </source>
</reference>
<protein>
    <submittedName>
        <fullName evidence="1">Uncharacterized protein</fullName>
    </submittedName>
</protein>
<dbReference type="EMBL" id="QORE01000814">
    <property type="protein sequence ID" value="RCI72805.1"/>
    <property type="molecule type" value="Genomic_DNA"/>
</dbReference>
<proteinExistence type="predicted"/>
<comment type="caution">
    <text evidence="1">The sequence shown here is derived from an EMBL/GenBank/DDBJ whole genome shotgun (WGS) entry which is preliminary data.</text>
</comment>
<accession>A0A367M5L0</accession>
<evidence type="ECO:0000313" key="2">
    <source>
        <dbReference type="Proteomes" id="UP000253594"/>
    </source>
</evidence>
<gene>
    <name evidence="1" type="ORF">DT376_21750</name>
</gene>